<keyword evidence="11" id="KW-1185">Reference proteome</keyword>
<dbReference type="PANTHER" id="PTHR43739:SF2">
    <property type="entry name" value="OLIGOXYLOGLUCAN-REDUCING END-SPECIFIC XYLOGLUCANASE-RELATED"/>
    <property type="match status" value="1"/>
</dbReference>
<accession>A0A7Z0JBC8</accession>
<feature type="compositionally biased region" description="Pro residues" evidence="8">
    <location>
        <begin position="1"/>
        <end position="12"/>
    </location>
</feature>
<evidence type="ECO:0000256" key="6">
    <source>
        <dbReference type="ARBA" id="ARBA00023326"/>
    </source>
</evidence>
<evidence type="ECO:0000259" key="9">
    <source>
        <dbReference type="PROSITE" id="PS51173"/>
    </source>
</evidence>
<dbReference type="GO" id="GO:0030245">
    <property type="term" value="P:cellulose catabolic process"/>
    <property type="evidence" value="ECO:0007669"/>
    <property type="project" value="UniProtKB-KW"/>
</dbReference>
<evidence type="ECO:0000256" key="7">
    <source>
        <dbReference type="ARBA" id="ARBA00037986"/>
    </source>
</evidence>
<dbReference type="EMBL" id="JACCFS010000001">
    <property type="protein sequence ID" value="NYJ35687.1"/>
    <property type="molecule type" value="Genomic_DNA"/>
</dbReference>
<dbReference type="Gene3D" id="2.130.10.10">
    <property type="entry name" value="YVTN repeat-like/Quinoprotein amine dehydrogenase"/>
    <property type="match status" value="2"/>
</dbReference>
<dbReference type="PROSITE" id="PS51318">
    <property type="entry name" value="TAT"/>
    <property type="match status" value="1"/>
</dbReference>
<dbReference type="PANTHER" id="PTHR43739">
    <property type="entry name" value="XYLOGLUCANASE (EUROFUNG)"/>
    <property type="match status" value="1"/>
</dbReference>
<keyword evidence="6" id="KW-0624">Polysaccharide degradation</keyword>
<feature type="domain" description="CBM2" evidence="9">
    <location>
        <begin position="817"/>
        <end position="925"/>
    </location>
</feature>
<dbReference type="Pfam" id="PF00553">
    <property type="entry name" value="CBM_2"/>
    <property type="match status" value="1"/>
</dbReference>
<feature type="compositionally biased region" description="Pro residues" evidence="8">
    <location>
        <begin position="796"/>
        <end position="820"/>
    </location>
</feature>
<keyword evidence="2" id="KW-0378">Hydrolase</keyword>
<protein>
    <recommendedName>
        <fullName evidence="9">CBM2 domain-containing protein</fullName>
    </recommendedName>
</protein>
<sequence>MSPHPPHPPHPAHPTHTDSPRPRPRPRSGRTLLAVAAAVLLTATGTAAVHSAPDPAAAQESAYTWDNVQIAGGGFVPNIIFNESEQDLIYARTDIGGAYRWDPSTERWNPLLDWIGWDDWGWTGIVSLATDPVDPDRVYAAAGTYTNDWDPNNGAILRSDDRGETWEVTELPFKLGGNMPGRGLGERLSVDPNDNSVVYFGARGGHGLWRSTDFGETWAEVEEFPNPGDYVENPDDEFGLQSDITGVTWVEFDRRTGSEGSVTQDVYVGVGDLGDPVYRSQDGGRTWEPLAGAPTGHLPAHAVLDHEGGQLYLATTDTPGPYDGASGDVWRFDTGTEEWANISPVPSTSEDSAFGYGGLTIDRQNPDTLMVTSQISWWPDNQIFRSTDRGETWTQAWDWGNYPERETRYEMDISTAPWLDFGGPGEAPETQPKLGWMSQGMAIDPFDSDRFMYGTGATIYGSDNLTNWDTDTTVDIEVKVHGLEETSIRDLAALPDGPLVSVMGDIGGFVHEDLGTVPDEMHQDPYWGNGTGVDFAELAPDTVVRVGDAEDDATSHIGVSTDGGQNWWGGQEPDGVTGGGTVAVNADGSAILWSAEGAGVHVSTTTGSSWTASSGVPAGARVEADRVDPDVFYAVADGTFYTSTDGGATFTASDDTGLPAEGDIRFGAVPGHSGDVWVAGGEADGEYGMWRSTDAGASFERIEAVDEGDAVGFGAPAPGEDYPAVYTSSRIDGVRGIFRSDDAGVTWTRINDDQHQWGWTGSVVTGDPDVYGRVYVGTNGRGIIYGDLADGGGNPDPDPSPSPSEDPDPSPSPSEDPSPEPGACEVAYTVNGAWSGGFGADVAVTNTGTESVDGWELAWGFTAGEQVTSLWGGSHEQAGDTVTVTDAGWNARIEPGESVTVGFNGAVDGTPGTPEEFTLNGQACD</sequence>
<keyword evidence="3" id="KW-0136">Cellulose degradation</keyword>
<dbReference type="FunFam" id="2.130.10.10:FF:000534">
    <property type="entry name" value="Xyloglucanase Xgh74A"/>
    <property type="match status" value="1"/>
</dbReference>
<dbReference type="InterPro" id="IPR015943">
    <property type="entry name" value="WD40/YVTN_repeat-like_dom_sf"/>
</dbReference>
<keyword evidence="1" id="KW-0732">Signal</keyword>
<dbReference type="InterPro" id="IPR008965">
    <property type="entry name" value="CBM2/CBM3_carb-bd_dom_sf"/>
</dbReference>
<dbReference type="Proteomes" id="UP000572051">
    <property type="component" value="Unassembled WGS sequence"/>
</dbReference>
<proteinExistence type="inferred from homology"/>
<dbReference type="RefSeq" id="WP_179825000.1">
    <property type="nucleotide sequence ID" value="NZ_JACCFS010000001.1"/>
</dbReference>
<dbReference type="SUPFAM" id="SSF110296">
    <property type="entry name" value="Oligoxyloglucan reducing end-specific cellobiohydrolase"/>
    <property type="match status" value="2"/>
</dbReference>
<reference evidence="10 11" key="1">
    <citation type="submission" date="2020-07" db="EMBL/GenBank/DDBJ databases">
        <title>Sequencing the genomes of 1000 actinobacteria strains.</title>
        <authorList>
            <person name="Klenk H.-P."/>
        </authorList>
    </citation>
    <scope>NUCLEOTIDE SEQUENCE [LARGE SCALE GENOMIC DNA]</scope>
    <source>
        <strain evidence="10 11">DSM 44442</strain>
    </source>
</reference>
<dbReference type="InterPro" id="IPR001919">
    <property type="entry name" value="CBD2"/>
</dbReference>
<feature type="region of interest" description="Disordered" evidence="8">
    <location>
        <begin position="785"/>
        <end position="822"/>
    </location>
</feature>
<keyword evidence="4" id="KW-0119">Carbohydrate metabolism</keyword>
<dbReference type="Gene3D" id="2.60.40.290">
    <property type="match status" value="1"/>
</dbReference>
<evidence type="ECO:0000256" key="3">
    <source>
        <dbReference type="ARBA" id="ARBA00023001"/>
    </source>
</evidence>
<evidence type="ECO:0000256" key="2">
    <source>
        <dbReference type="ARBA" id="ARBA00022801"/>
    </source>
</evidence>
<evidence type="ECO:0000313" key="10">
    <source>
        <dbReference type="EMBL" id="NYJ35687.1"/>
    </source>
</evidence>
<comment type="similarity">
    <text evidence="7">Belongs to the glycosyl hydrolase 74 family.</text>
</comment>
<evidence type="ECO:0000256" key="5">
    <source>
        <dbReference type="ARBA" id="ARBA00023295"/>
    </source>
</evidence>
<dbReference type="AlphaFoldDB" id="A0A7Z0JBC8"/>
<feature type="region of interest" description="Disordered" evidence="8">
    <location>
        <begin position="1"/>
        <end position="28"/>
    </location>
</feature>
<dbReference type="InterPro" id="IPR012291">
    <property type="entry name" value="CBM2_carb-bd_dom_sf"/>
</dbReference>
<organism evidence="10 11">
    <name type="scientific">Nocardiopsis aegyptia</name>
    <dbReference type="NCBI Taxonomy" id="220378"/>
    <lineage>
        <taxon>Bacteria</taxon>
        <taxon>Bacillati</taxon>
        <taxon>Actinomycetota</taxon>
        <taxon>Actinomycetes</taxon>
        <taxon>Streptosporangiales</taxon>
        <taxon>Nocardiopsidaceae</taxon>
        <taxon>Nocardiopsis</taxon>
    </lineage>
</organism>
<dbReference type="CDD" id="cd15482">
    <property type="entry name" value="Sialidase_non-viral"/>
    <property type="match status" value="2"/>
</dbReference>
<dbReference type="GO" id="GO:0004553">
    <property type="term" value="F:hydrolase activity, hydrolyzing O-glycosyl compounds"/>
    <property type="evidence" value="ECO:0007669"/>
    <property type="project" value="InterPro"/>
</dbReference>
<dbReference type="PROSITE" id="PS51173">
    <property type="entry name" value="CBM2"/>
    <property type="match status" value="1"/>
</dbReference>
<dbReference type="SUPFAM" id="SSF49384">
    <property type="entry name" value="Carbohydrate-binding domain"/>
    <property type="match status" value="1"/>
</dbReference>
<dbReference type="SMART" id="SM00637">
    <property type="entry name" value="CBD_II"/>
    <property type="match status" value="1"/>
</dbReference>
<evidence type="ECO:0000256" key="1">
    <source>
        <dbReference type="ARBA" id="ARBA00022729"/>
    </source>
</evidence>
<keyword evidence="5" id="KW-0326">Glycosidase</keyword>
<evidence type="ECO:0000256" key="8">
    <source>
        <dbReference type="SAM" id="MobiDB-lite"/>
    </source>
</evidence>
<comment type="caution">
    <text evidence="10">The sequence shown here is derived from an EMBL/GenBank/DDBJ whole genome shotgun (WGS) entry which is preliminary data.</text>
</comment>
<evidence type="ECO:0000256" key="4">
    <source>
        <dbReference type="ARBA" id="ARBA00023277"/>
    </source>
</evidence>
<dbReference type="GO" id="GO:0010411">
    <property type="term" value="P:xyloglucan metabolic process"/>
    <property type="evidence" value="ECO:0007669"/>
    <property type="project" value="TreeGrafter"/>
</dbReference>
<gene>
    <name evidence="10" type="ORF">HNR10_003568</name>
</gene>
<dbReference type="InterPro" id="IPR006311">
    <property type="entry name" value="TAT_signal"/>
</dbReference>
<evidence type="ECO:0000313" key="11">
    <source>
        <dbReference type="Proteomes" id="UP000572051"/>
    </source>
</evidence>
<name>A0A7Z0JBC8_9ACTN</name>
<dbReference type="GO" id="GO:0030247">
    <property type="term" value="F:polysaccharide binding"/>
    <property type="evidence" value="ECO:0007669"/>
    <property type="project" value="UniProtKB-UniRule"/>
</dbReference>
<dbReference type="InterPro" id="IPR052025">
    <property type="entry name" value="Xyloglucanase_GH74"/>
</dbReference>